<sequence length="126" mass="14297">MLVADRCAPDLRHAACEVRDVLNRIGDKWSVLVITELIGGARRFLQLHRSVPGISQRMLTVTLRRLERDGLVARRIYPTVPVQVEYTLTPVGRSLLTVLDVVAEWSVRHRAEVMSARARWDITVDA</sequence>
<dbReference type="GO" id="GO:0003677">
    <property type="term" value="F:DNA binding"/>
    <property type="evidence" value="ECO:0007669"/>
    <property type="project" value="UniProtKB-KW"/>
</dbReference>
<evidence type="ECO:0000259" key="4">
    <source>
        <dbReference type="PROSITE" id="PS51118"/>
    </source>
</evidence>
<gene>
    <name evidence="5" type="ORF">HGA10_07375</name>
</gene>
<feature type="domain" description="HTH hxlR-type" evidence="4">
    <location>
        <begin position="16"/>
        <end position="114"/>
    </location>
</feature>
<dbReference type="Gene3D" id="1.10.10.10">
    <property type="entry name" value="Winged helix-like DNA-binding domain superfamily/Winged helix DNA-binding domain"/>
    <property type="match status" value="1"/>
</dbReference>
<evidence type="ECO:0000313" key="6">
    <source>
        <dbReference type="Proteomes" id="UP000572007"/>
    </source>
</evidence>
<comment type="caution">
    <text evidence="5">The sequence shown here is derived from an EMBL/GenBank/DDBJ whole genome shotgun (WGS) entry which is preliminary data.</text>
</comment>
<evidence type="ECO:0000313" key="5">
    <source>
        <dbReference type="EMBL" id="NKX87133.1"/>
    </source>
</evidence>
<protein>
    <submittedName>
        <fullName evidence="5">Helix-turn-helix transcriptional regulator</fullName>
    </submittedName>
</protein>
<dbReference type="InterPro" id="IPR036390">
    <property type="entry name" value="WH_DNA-bd_sf"/>
</dbReference>
<accession>A0A846W2M1</accession>
<keyword evidence="6" id="KW-1185">Reference proteome</keyword>
<evidence type="ECO:0000256" key="2">
    <source>
        <dbReference type="ARBA" id="ARBA00023125"/>
    </source>
</evidence>
<dbReference type="InterPro" id="IPR036388">
    <property type="entry name" value="WH-like_DNA-bd_sf"/>
</dbReference>
<keyword evidence="3" id="KW-0804">Transcription</keyword>
<keyword evidence="2" id="KW-0238">DNA-binding</keyword>
<evidence type="ECO:0000256" key="1">
    <source>
        <dbReference type="ARBA" id="ARBA00023015"/>
    </source>
</evidence>
<dbReference type="AlphaFoldDB" id="A0A846W2M1"/>
<dbReference type="SUPFAM" id="SSF46785">
    <property type="entry name" value="Winged helix' DNA-binding domain"/>
    <property type="match status" value="1"/>
</dbReference>
<dbReference type="InterPro" id="IPR002577">
    <property type="entry name" value="HTH_HxlR"/>
</dbReference>
<dbReference type="EMBL" id="JAAXOM010000001">
    <property type="protein sequence ID" value="NKX87133.1"/>
    <property type="molecule type" value="Genomic_DNA"/>
</dbReference>
<dbReference type="PANTHER" id="PTHR33204:SF39">
    <property type="entry name" value="TRANSCRIPTIONAL REGULATORY PROTEIN"/>
    <property type="match status" value="1"/>
</dbReference>
<dbReference type="Pfam" id="PF01638">
    <property type="entry name" value="HxlR"/>
    <property type="match status" value="1"/>
</dbReference>
<organism evidence="5 6">
    <name type="scientific">Nocardia coubleae</name>
    <dbReference type="NCBI Taxonomy" id="356147"/>
    <lineage>
        <taxon>Bacteria</taxon>
        <taxon>Bacillati</taxon>
        <taxon>Actinomycetota</taxon>
        <taxon>Actinomycetes</taxon>
        <taxon>Mycobacteriales</taxon>
        <taxon>Nocardiaceae</taxon>
        <taxon>Nocardia</taxon>
    </lineage>
</organism>
<name>A0A846W2M1_9NOCA</name>
<keyword evidence="1" id="KW-0805">Transcription regulation</keyword>
<evidence type="ECO:0000256" key="3">
    <source>
        <dbReference type="ARBA" id="ARBA00023163"/>
    </source>
</evidence>
<proteinExistence type="predicted"/>
<dbReference type="Proteomes" id="UP000572007">
    <property type="component" value="Unassembled WGS sequence"/>
</dbReference>
<reference evidence="5 6" key="1">
    <citation type="submission" date="2020-04" db="EMBL/GenBank/DDBJ databases">
        <title>MicrobeNet Type strains.</title>
        <authorList>
            <person name="Nicholson A.C."/>
        </authorList>
    </citation>
    <scope>NUCLEOTIDE SEQUENCE [LARGE SCALE GENOMIC DNA]</scope>
    <source>
        <strain evidence="5 6">DSM 44960</strain>
    </source>
</reference>
<dbReference type="PROSITE" id="PS51118">
    <property type="entry name" value="HTH_HXLR"/>
    <property type="match status" value="1"/>
</dbReference>
<dbReference type="PANTHER" id="PTHR33204">
    <property type="entry name" value="TRANSCRIPTIONAL REGULATOR, MARR FAMILY"/>
    <property type="match status" value="1"/>
</dbReference>